<dbReference type="RefSeq" id="WP_329127304.1">
    <property type="nucleotide sequence ID" value="NZ_CP108473.1"/>
</dbReference>
<keyword evidence="2" id="KW-1185">Reference proteome</keyword>
<name>A0ABZ1VG26_9ACTN</name>
<proteinExistence type="predicted"/>
<reference evidence="1" key="1">
    <citation type="submission" date="2022-10" db="EMBL/GenBank/DDBJ databases">
        <title>The complete genomes of actinobacterial strains from the NBC collection.</title>
        <authorList>
            <person name="Joergensen T.S."/>
            <person name="Alvarez Arevalo M."/>
            <person name="Sterndorff E.B."/>
            <person name="Faurdal D."/>
            <person name="Vuksanovic O."/>
            <person name="Mourched A.-S."/>
            <person name="Charusanti P."/>
            <person name="Shaw S."/>
            <person name="Blin K."/>
            <person name="Weber T."/>
        </authorList>
    </citation>
    <scope>NUCLEOTIDE SEQUENCE</scope>
    <source>
        <strain evidence="1">NBC_01256</strain>
    </source>
</reference>
<dbReference type="EMBL" id="CP108473">
    <property type="protein sequence ID" value="WUS22160.1"/>
    <property type="molecule type" value="Genomic_DNA"/>
</dbReference>
<evidence type="ECO:0008006" key="3">
    <source>
        <dbReference type="Google" id="ProtNLM"/>
    </source>
</evidence>
<sequence length="123" mass="14097">MQALPVRVPSGSTYWTVLDDELRVVAEADAFLRELRFGRSRAVETTKSYAGGIVLYLRWCRDTRREWRTAACDLGLFMLWLKWNPGGDESVRVVVPGPGSKQVRRESRINKVLTSCGDFWCTR</sequence>
<protein>
    <recommendedName>
        <fullName evidence="3">Core-binding (CB) domain-containing protein</fullName>
    </recommendedName>
</protein>
<gene>
    <name evidence="1" type="ORF">OG727_07640</name>
</gene>
<evidence type="ECO:0000313" key="1">
    <source>
        <dbReference type="EMBL" id="WUS22160.1"/>
    </source>
</evidence>
<organism evidence="1 2">
    <name type="scientific">Streptomyces caniferus</name>
    <dbReference type="NCBI Taxonomy" id="285557"/>
    <lineage>
        <taxon>Bacteria</taxon>
        <taxon>Bacillati</taxon>
        <taxon>Actinomycetota</taxon>
        <taxon>Actinomycetes</taxon>
        <taxon>Kitasatosporales</taxon>
        <taxon>Streptomycetaceae</taxon>
        <taxon>Streptomyces</taxon>
    </lineage>
</organism>
<accession>A0ABZ1VG26</accession>
<dbReference type="Proteomes" id="UP001432292">
    <property type="component" value="Chromosome"/>
</dbReference>
<evidence type="ECO:0000313" key="2">
    <source>
        <dbReference type="Proteomes" id="UP001432292"/>
    </source>
</evidence>